<organism evidence="2 3">
    <name type="scientific">Musa troglodytarum</name>
    <name type="common">fe'i banana</name>
    <dbReference type="NCBI Taxonomy" id="320322"/>
    <lineage>
        <taxon>Eukaryota</taxon>
        <taxon>Viridiplantae</taxon>
        <taxon>Streptophyta</taxon>
        <taxon>Embryophyta</taxon>
        <taxon>Tracheophyta</taxon>
        <taxon>Spermatophyta</taxon>
        <taxon>Magnoliopsida</taxon>
        <taxon>Liliopsida</taxon>
        <taxon>Zingiberales</taxon>
        <taxon>Musaceae</taxon>
        <taxon>Musa</taxon>
    </lineage>
</organism>
<feature type="region of interest" description="Disordered" evidence="1">
    <location>
        <begin position="51"/>
        <end position="85"/>
    </location>
</feature>
<protein>
    <submittedName>
        <fullName evidence="2">Uncharacterized protein</fullName>
    </submittedName>
</protein>
<evidence type="ECO:0000313" key="3">
    <source>
        <dbReference type="Proteomes" id="UP001055439"/>
    </source>
</evidence>
<dbReference type="Proteomes" id="UP001055439">
    <property type="component" value="Chromosome 8"/>
</dbReference>
<accession>A0A9E7HV71</accession>
<evidence type="ECO:0000313" key="2">
    <source>
        <dbReference type="EMBL" id="URE36789.1"/>
    </source>
</evidence>
<sequence length="85" mass="9172">MTSRRRRSSGTCTRGGRATMACHAASTRSASALIFLKRTLTTCSRPTREPSLTRLVSTSSATWRGRSSRGRTQGREADALLVDAA</sequence>
<proteinExistence type="predicted"/>
<reference evidence="2" key="1">
    <citation type="submission" date="2022-05" db="EMBL/GenBank/DDBJ databases">
        <title>The Musa troglodytarum L. genome provides insights into the mechanism of non-climacteric behaviour and enrichment of carotenoids.</title>
        <authorList>
            <person name="Wang J."/>
        </authorList>
    </citation>
    <scope>NUCLEOTIDE SEQUENCE</scope>
    <source>
        <tissue evidence="2">Leaf</tissue>
    </source>
</reference>
<dbReference type="AlphaFoldDB" id="A0A9E7HV71"/>
<gene>
    <name evidence="2" type="ORF">MUK42_16374</name>
</gene>
<dbReference type="EMBL" id="CP097510">
    <property type="protein sequence ID" value="URE36789.1"/>
    <property type="molecule type" value="Genomic_DNA"/>
</dbReference>
<evidence type="ECO:0000256" key="1">
    <source>
        <dbReference type="SAM" id="MobiDB-lite"/>
    </source>
</evidence>
<name>A0A9E7HV71_9LILI</name>
<keyword evidence="3" id="KW-1185">Reference proteome</keyword>